<keyword evidence="1" id="KW-0175">Coiled coil</keyword>
<accession>A0A0B7MPG1</accession>
<reference evidence="3" key="1">
    <citation type="submission" date="2015-01" db="EMBL/GenBank/DDBJ databases">
        <authorList>
            <person name="Manzoor Shahid"/>
            <person name="Zubair Saima"/>
        </authorList>
    </citation>
    <scope>NUCLEOTIDE SEQUENCE [LARGE SCALE GENOMIC DNA]</scope>
    <source>
        <strain evidence="3">Sp3</strain>
    </source>
</reference>
<name>A0A0B7MPG1_9FIRM</name>
<keyword evidence="3" id="KW-1185">Reference proteome</keyword>
<dbReference type="EMBL" id="CDRZ01000262">
    <property type="protein sequence ID" value="CEO89896.1"/>
    <property type="molecule type" value="Genomic_DNA"/>
</dbReference>
<evidence type="ECO:0000313" key="2">
    <source>
        <dbReference type="EMBL" id="CEO89896.1"/>
    </source>
</evidence>
<evidence type="ECO:0000313" key="3">
    <source>
        <dbReference type="Proteomes" id="UP000046155"/>
    </source>
</evidence>
<sequence>MDDLRERIAYLQGLVEGLKLDEGKDEGRILKQVVDIIADLTDELEDLQVAVEDLEDYMDSFDEELFEEFEDDDDELDFDDDDEEFFCCEDDDIDYVEVECPQCHDIICFESDIIDDEDIIEVTCPNCSKVVFVNDGSMPMPEGWEKGEDD</sequence>
<evidence type="ECO:0008006" key="4">
    <source>
        <dbReference type="Google" id="ProtNLM"/>
    </source>
</evidence>
<proteinExistence type="predicted"/>
<dbReference type="NCBIfam" id="NF045650">
    <property type="entry name" value="CD1247_Nterm"/>
    <property type="match status" value="1"/>
</dbReference>
<dbReference type="RefSeq" id="WP_044665745.1">
    <property type="nucleotide sequence ID" value="NZ_CDRZ01000262.1"/>
</dbReference>
<organism evidence="2 3">
    <name type="scientific">Syntrophaceticus schinkii</name>
    <dbReference type="NCBI Taxonomy" id="499207"/>
    <lineage>
        <taxon>Bacteria</taxon>
        <taxon>Bacillati</taxon>
        <taxon>Bacillota</taxon>
        <taxon>Clostridia</taxon>
        <taxon>Thermoanaerobacterales</taxon>
        <taxon>Thermoanaerobacterales Family III. Incertae Sedis</taxon>
        <taxon>Syntrophaceticus</taxon>
    </lineage>
</organism>
<dbReference type="Proteomes" id="UP000046155">
    <property type="component" value="Unassembled WGS sequence"/>
</dbReference>
<dbReference type="InterPro" id="IPR054688">
    <property type="entry name" value="CD1247_N"/>
</dbReference>
<feature type="coiled-coil region" evidence="1">
    <location>
        <begin position="30"/>
        <end position="64"/>
    </location>
</feature>
<gene>
    <name evidence="2" type="ORF">SSCH_630034</name>
</gene>
<evidence type="ECO:0000256" key="1">
    <source>
        <dbReference type="SAM" id="Coils"/>
    </source>
</evidence>
<dbReference type="OrthoDB" id="2381377at2"/>
<dbReference type="AlphaFoldDB" id="A0A0B7MPG1"/>
<protein>
    <recommendedName>
        <fullName evidence="4">AraC family transcriptional regulator</fullName>
    </recommendedName>
</protein>